<dbReference type="GO" id="GO:0005737">
    <property type="term" value="C:cytoplasm"/>
    <property type="evidence" value="ECO:0007669"/>
    <property type="project" value="TreeGrafter"/>
</dbReference>
<evidence type="ECO:0000256" key="2">
    <source>
        <dbReference type="ARBA" id="ARBA00022999"/>
    </source>
</evidence>
<dbReference type="InterPro" id="IPR000980">
    <property type="entry name" value="SH2"/>
</dbReference>
<dbReference type="InterPro" id="IPR036028">
    <property type="entry name" value="SH3-like_dom_sf"/>
</dbReference>
<keyword evidence="9" id="KW-1185">Reference proteome</keyword>
<evidence type="ECO:0000313" key="9">
    <source>
        <dbReference type="Proteomes" id="UP000728032"/>
    </source>
</evidence>
<evidence type="ECO:0000259" key="6">
    <source>
        <dbReference type="PROSITE" id="PS50002"/>
    </source>
</evidence>
<reference evidence="7" key="1">
    <citation type="submission" date="2020-11" db="EMBL/GenBank/DDBJ databases">
        <authorList>
            <person name="Tran Van P."/>
        </authorList>
    </citation>
    <scope>NUCLEOTIDE SEQUENCE</scope>
</reference>
<dbReference type="SUPFAM" id="SSF55550">
    <property type="entry name" value="SH2 domain"/>
    <property type="match status" value="2"/>
</dbReference>
<evidence type="ECO:0000256" key="3">
    <source>
        <dbReference type="PROSITE-ProRule" id="PRU00191"/>
    </source>
</evidence>
<protein>
    <submittedName>
        <fullName evidence="7">Uncharacterized protein</fullName>
    </submittedName>
</protein>
<dbReference type="OrthoDB" id="6408074at2759"/>
<keyword evidence="2 3" id="KW-0727">SH2 domain</keyword>
<dbReference type="InterPro" id="IPR036860">
    <property type="entry name" value="SH2_dom_sf"/>
</dbReference>
<evidence type="ECO:0000313" key="8">
    <source>
        <dbReference type="EMBL" id="CAD7664715.1"/>
    </source>
</evidence>
<dbReference type="GO" id="GO:0035591">
    <property type="term" value="F:signaling adaptor activity"/>
    <property type="evidence" value="ECO:0007669"/>
    <property type="project" value="TreeGrafter"/>
</dbReference>
<accession>A0A7R9M0F4</accession>
<dbReference type="GO" id="GO:0030971">
    <property type="term" value="F:receptor tyrosine kinase binding"/>
    <property type="evidence" value="ECO:0007669"/>
    <property type="project" value="TreeGrafter"/>
</dbReference>
<dbReference type="PROSITE" id="PS50002">
    <property type="entry name" value="SH3"/>
    <property type="match status" value="1"/>
</dbReference>
<dbReference type="InterPro" id="IPR001452">
    <property type="entry name" value="SH3_domain"/>
</dbReference>
<feature type="domain" description="SH2" evidence="5">
    <location>
        <begin position="19"/>
        <end position="112"/>
    </location>
</feature>
<dbReference type="Gene3D" id="2.30.30.40">
    <property type="entry name" value="SH3 Domains"/>
    <property type="match status" value="1"/>
</dbReference>
<keyword evidence="1 4" id="KW-0728">SH3 domain</keyword>
<gene>
    <name evidence="8" type="ORF">ONB1V03_LOCUS21273</name>
    <name evidence="7" type="ORF">ONB1V03_LOCUS8131</name>
</gene>
<dbReference type="EMBL" id="OC919299">
    <property type="protein sequence ID" value="CAD7651073.1"/>
    <property type="molecule type" value="Genomic_DNA"/>
</dbReference>
<feature type="domain" description="SH3" evidence="6">
    <location>
        <begin position="123"/>
        <end position="185"/>
    </location>
</feature>
<dbReference type="SUPFAM" id="SSF50044">
    <property type="entry name" value="SH3-domain"/>
    <property type="match status" value="1"/>
</dbReference>
<evidence type="ECO:0000256" key="1">
    <source>
        <dbReference type="ARBA" id="ARBA00022443"/>
    </source>
</evidence>
<feature type="non-terminal residue" evidence="7">
    <location>
        <position position="1"/>
    </location>
</feature>
<evidence type="ECO:0000259" key="5">
    <source>
        <dbReference type="PROSITE" id="PS50001"/>
    </source>
</evidence>
<dbReference type="SMART" id="SM00252">
    <property type="entry name" value="SH2"/>
    <property type="match status" value="2"/>
</dbReference>
<dbReference type="GO" id="GO:0048468">
    <property type="term" value="P:cell development"/>
    <property type="evidence" value="ECO:0007669"/>
    <property type="project" value="UniProtKB-ARBA"/>
</dbReference>
<dbReference type="SMART" id="SM00326">
    <property type="entry name" value="SH3"/>
    <property type="match status" value="1"/>
</dbReference>
<dbReference type="GO" id="GO:0007167">
    <property type="term" value="P:enzyme-linked receptor protein signaling pathway"/>
    <property type="evidence" value="ECO:0007669"/>
    <property type="project" value="TreeGrafter"/>
</dbReference>
<dbReference type="Gene3D" id="3.30.505.10">
    <property type="entry name" value="SH2 domain"/>
    <property type="match status" value="2"/>
</dbReference>
<dbReference type="Pfam" id="PF00018">
    <property type="entry name" value="SH3_1"/>
    <property type="match status" value="1"/>
</dbReference>
<dbReference type="Pfam" id="PF00017">
    <property type="entry name" value="SH2"/>
    <property type="match status" value="2"/>
</dbReference>
<dbReference type="GO" id="GO:0016477">
    <property type="term" value="P:cell migration"/>
    <property type="evidence" value="ECO:0007669"/>
    <property type="project" value="TreeGrafter"/>
</dbReference>
<dbReference type="Proteomes" id="UP000728032">
    <property type="component" value="Unassembled WGS sequence"/>
</dbReference>
<dbReference type="PROSITE" id="PS50001">
    <property type="entry name" value="SH2"/>
    <property type="match status" value="2"/>
</dbReference>
<feature type="domain" description="SH2" evidence="5">
    <location>
        <begin position="195"/>
        <end position="254"/>
    </location>
</feature>
<proteinExistence type="predicted"/>
<dbReference type="PRINTS" id="PR00401">
    <property type="entry name" value="SH2DOMAIN"/>
</dbReference>
<dbReference type="EMBL" id="CAJPVJ010040502">
    <property type="protein sequence ID" value="CAG2181852.1"/>
    <property type="molecule type" value="Genomic_DNA"/>
</dbReference>
<dbReference type="PANTHER" id="PTHR19969">
    <property type="entry name" value="SH2-SH3 ADAPTOR PROTEIN-RELATED"/>
    <property type="match status" value="1"/>
</dbReference>
<evidence type="ECO:0000256" key="4">
    <source>
        <dbReference type="PROSITE-ProRule" id="PRU00192"/>
    </source>
</evidence>
<name>A0A7R9M0F4_9ACAR</name>
<dbReference type="InterPro" id="IPR051184">
    <property type="entry name" value="Tyrosine-phos_adapter"/>
</dbReference>
<dbReference type="EMBL" id="CAJPVJ010004474">
    <property type="protein sequence ID" value="CAG2168644.1"/>
    <property type="molecule type" value="Genomic_DNA"/>
</dbReference>
<dbReference type="EMBL" id="OC955327">
    <property type="protein sequence ID" value="CAD7664715.1"/>
    <property type="molecule type" value="Genomic_DNA"/>
</dbReference>
<dbReference type="PANTHER" id="PTHR19969:SF19">
    <property type="entry name" value="SH2 DOMAIN-CONTAINING PROTEIN"/>
    <property type="match status" value="1"/>
</dbReference>
<sequence length="254" mass="29038">MSQKSFASEEPSLPAAHLCFHGLIERREAERRLLDANQENCFLVRESKASSSPQKWFVLSFFGRKSGVNHFRVQHFCQHFYIGSKAFPTLDALIRFYHFSDLLRGERLQNAVAPKEPVADSAAAARRLVAVLPYAKIPDSDELSFKKGDLFVVHNDLQNGWLWCTNDRTLESGLVFAELLETVDDKCDENETHEWFHSKITKEEAVDRLAKAGVGSFLVRPSDTQAGNYSLFFHIGHSVQRFRIERRGDRYVMG</sequence>
<organism evidence="7">
    <name type="scientific">Oppiella nova</name>
    <dbReference type="NCBI Taxonomy" id="334625"/>
    <lineage>
        <taxon>Eukaryota</taxon>
        <taxon>Metazoa</taxon>
        <taxon>Ecdysozoa</taxon>
        <taxon>Arthropoda</taxon>
        <taxon>Chelicerata</taxon>
        <taxon>Arachnida</taxon>
        <taxon>Acari</taxon>
        <taxon>Acariformes</taxon>
        <taxon>Sarcoptiformes</taxon>
        <taxon>Oribatida</taxon>
        <taxon>Brachypylina</taxon>
        <taxon>Oppioidea</taxon>
        <taxon>Oppiidae</taxon>
        <taxon>Oppiella</taxon>
    </lineage>
</organism>
<evidence type="ECO:0000313" key="7">
    <source>
        <dbReference type="EMBL" id="CAD7651073.1"/>
    </source>
</evidence>
<dbReference type="AlphaFoldDB" id="A0A7R9M0F4"/>